<dbReference type="GO" id="GO:0005654">
    <property type="term" value="C:nucleoplasm"/>
    <property type="evidence" value="ECO:0007669"/>
    <property type="project" value="UniProtKB-SubCell"/>
</dbReference>
<protein>
    <recommendedName>
        <fullName evidence="4">Ribosome biogenesis protein NOP53</fullName>
    </recommendedName>
</protein>
<dbReference type="EMBL" id="KN832018">
    <property type="protein sequence ID" value="KIN98195.1"/>
    <property type="molecule type" value="Genomic_DNA"/>
</dbReference>
<dbReference type="GO" id="GO:0008097">
    <property type="term" value="F:5S rRNA binding"/>
    <property type="evidence" value="ECO:0007669"/>
    <property type="project" value="TreeGrafter"/>
</dbReference>
<dbReference type="OrthoDB" id="5072at2759"/>
<organism evidence="9 10">
    <name type="scientific">Pisolithus tinctorius Marx 270</name>
    <dbReference type="NCBI Taxonomy" id="870435"/>
    <lineage>
        <taxon>Eukaryota</taxon>
        <taxon>Fungi</taxon>
        <taxon>Dikarya</taxon>
        <taxon>Basidiomycota</taxon>
        <taxon>Agaricomycotina</taxon>
        <taxon>Agaricomycetes</taxon>
        <taxon>Agaricomycetidae</taxon>
        <taxon>Boletales</taxon>
        <taxon>Sclerodermatineae</taxon>
        <taxon>Pisolithaceae</taxon>
        <taxon>Pisolithus</taxon>
    </lineage>
</organism>
<dbReference type="InParanoid" id="A0A0C3NRP3"/>
<evidence type="ECO:0000256" key="6">
    <source>
        <dbReference type="ARBA" id="ARBA00023242"/>
    </source>
</evidence>
<dbReference type="GO" id="GO:0005730">
    <property type="term" value="C:nucleolus"/>
    <property type="evidence" value="ECO:0007669"/>
    <property type="project" value="UniProtKB-SubCell"/>
</dbReference>
<dbReference type="HOGENOM" id="CLU_078690_0_0_1"/>
<evidence type="ECO:0000256" key="1">
    <source>
        <dbReference type="ARBA" id="ARBA00004604"/>
    </source>
</evidence>
<sequence>TSRTRTTSKPKLTPAEKSRLLRLAHRPRKGPFNAVMDPTELGAGSAPIDVSHAVRESGTRDLWAPTVEESVPDGLESVKLVAVKKPDTDHLRNIIDAPAVSLPLEGASYNPPVKAHHDLVLDAYAVEKRKQDKLDNLASYREKIEQAKENAGDVEGVPVGMILDEGVADSEDGDEGEEKGDAVAQRRKTAKKTKQQRARMMKLKAEKQALAEKALRKRLLHGINSVKSLRSQIGKTAKAQDEARLARQLAARLRLRKGLAGRKFGKHVVPESRVDVQTGEELSENLRSLKPDGNLFRDRFVSLQQRALVEPRVPVFPSKRRAKPILYEKHAYKRFQ</sequence>
<dbReference type="InterPro" id="IPR011687">
    <property type="entry name" value="Nop53/GLTSCR2"/>
</dbReference>
<feature type="compositionally biased region" description="Basic residues" evidence="8">
    <location>
        <begin position="185"/>
        <end position="196"/>
    </location>
</feature>
<evidence type="ECO:0000313" key="10">
    <source>
        <dbReference type="Proteomes" id="UP000054217"/>
    </source>
</evidence>
<feature type="region of interest" description="Disordered" evidence="8">
    <location>
        <begin position="167"/>
        <end position="196"/>
    </location>
</feature>
<dbReference type="Pfam" id="PF07767">
    <property type="entry name" value="Nop53"/>
    <property type="match status" value="1"/>
</dbReference>
<keyword evidence="10" id="KW-1185">Reference proteome</keyword>
<comment type="subcellular location">
    <subcellularLocation>
        <location evidence="1">Nucleus</location>
        <location evidence="1">Nucleolus</location>
    </subcellularLocation>
    <subcellularLocation>
        <location evidence="2">Nucleus</location>
        <location evidence="2">Nucleoplasm</location>
    </subcellularLocation>
</comment>
<dbReference type="STRING" id="870435.A0A0C3NRP3"/>
<evidence type="ECO:0000256" key="4">
    <source>
        <dbReference type="ARBA" id="ARBA00018339"/>
    </source>
</evidence>
<feature type="compositionally biased region" description="Acidic residues" evidence="8">
    <location>
        <begin position="167"/>
        <end position="178"/>
    </location>
</feature>
<dbReference type="GO" id="GO:0000027">
    <property type="term" value="P:ribosomal large subunit assembly"/>
    <property type="evidence" value="ECO:0007669"/>
    <property type="project" value="TreeGrafter"/>
</dbReference>
<feature type="non-terminal residue" evidence="9">
    <location>
        <position position="1"/>
    </location>
</feature>
<gene>
    <name evidence="9" type="ORF">M404DRAFT_158292</name>
</gene>
<evidence type="ECO:0000256" key="2">
    <source>
        <dbReference type="ARBA" id="ARBA00004642"/>
    </source>
</evidence>
<dbReference type="AlphaFoldDB" id="A0A0C3NRP3"/>
<keyword evidence="5" id="KW-0690">Ribosome biogenesis</keyword>
<dbReference type="GO" id="GO:0006364">
    <property type="term" value="P:rRNA processing"/>
    <property type="evidence" value="ECO:0007669"/>
    <property type="project" value="TreeGrafter"/>
</dbReference>
<evidence type="ECO:0000256" key="5">
    <source>
        <dbReference type="ARBA" id="ARBA00022517"/>
    </source>
</evidence>
<dbReference type="FunCoup" id="A0A0C3NRP3">
    <property type="interactions" value="413"/>
</dbReference>
<keyword evidence="7" id="KW-0175">Coiled coil</keyword>
<evidence type="ECO:0000256" key="7">
    <source>
        <dbReference type="SAM" id="Coils"/>
    </source>
</evidence>
<evidence type="ECO:0000256" key="3">
    <source>
        <dbReference type="ARBA" id="ARBA00008838"/>
    </source>
</evidence>
<name>A0A0C3NRP3_PISTI</name>
<keyword evidence="6" id="KW-0539">Nucleus</keyword>
<reference evidence="9 10" key="1">
    <citation type="submission" date="2014-04" db="EMBL/GenBank/DDBJ databases">
        <authorList>
            <consortium name="DOE Joint Genome Institute"/>
            <person name="Kuo A."/>
            <person name="Kohler A."/>
            <person name="Costa M.D."/>
            <person name="Nagy L.G."/>
            <person name="Floudas D."/>
            <person name="Copeland A."/>
            <person name="Barry K.W."/>
            <person name="Cichocki N."/>
            <person name="Veneault-Fourrey C."/>
            <person name="LaButti K."/>
            <person name="Lindquist E.A."/>
            <person name="Lipzen A."/>
            <person name="Lundell T."/>
            <person name="Morin E."/>
            <person name="Murat C."/>
            <person name="Sun H."/>
            <person name="Tunlid A."/>
            <person name="Henrissat B."/>
            <person name="Grigoriev I.V."/>
            <person name="Hibbett D.S."/>
            <person name="Martin F."/>
            <person name="Nordberg H.P."/>
            <person name="Cantor M.N."/>
            <person name="Hua S.X."/>
        </authorList>
    </citation>
    <scope>NUCLEOTIDE SEQUENCE [LARGE SCALE GENOMIC DNA]</scope>
    <source>
        <strain evidence="9 10">Marx 270</strain>
    </source>
</reference>
<evidence type="ECO:0000313" key="9">
    <source>
        <dbReference type="EMBL" id="KIN98195.1"/>
    </source>
</evidence>
<feature type="coiled-coil region" evidence="7">
    <location>
        <begin position="130"/>
        <end position="157"/>
    </location>
</feature>
<reference evidence="10" key="2">
    <citation type="submission" date="2015-01" db="EMBL/GenBank/DDBJ databases">
        <title>Evolutionary Origins and Diversification of the Mycorrhizal Mutualists.</title>
        <authorList>
            <consortium name="DOE Joint Genome Institute"/>
            <consortium name="Mycorrhizal Genomics Consortium"/>
            <person name="Kohler A."/>
            <person name="Kuo A."/>
            <person name="Nagy L.G."/>
            <person name="Floudas D."/>
            <person name="Copeland A."/>
            <person name="Barry K.W."/>
            <person name="Cichocki N."/>
            <person name="Veneault-Fourrey C."/>
            <person name="LaButti K."/>
            <person name="Lindquist E.A."/>
            <person name="Lipzen A."/>
            <person name="Lundell T."/>
            <person name="Morin E."/>
            <person name="Murat C."/>
            <person name="Riley R."/>
            <person name="Ohm R."/>
            <person name="Sun H."/>
            <person name="Tunlid A."/>
            <person name="Henrissat B."/>
            <person name="Grigoriev I.V."/>
            <person name="Hibbett D.S."/>
            <person name="Martin F."/>
        </authorList>
    </citation>
    <scope>NUCLEOTIDE SEQUENCE [LARGE SCALE GENOMIC DNA]</scope>
    <source>
        <strain evidence="10">Marx 270</strain>
    </source>
</reference>
<evidence type="ECO:0000256" key="8">
    <source>
        <dbReference type="SAM" id="MobiDB-lite"/>
    </source>
</evidence>
<dbReference type="Proteomes" id="UP000054217">
    <property type="component" value="Unassembled WGS sequence"/>
</dbReference>
<dbReference type="PANTHER" id="PTHR14211:SF7">
    <property type="entry name" value="RIBOSOME BIOGENESIS PROTEIN NOP53"/>
    <property type="match status" value="1"/>
</dbReference>
<accession>A0A0C3NRP3</accession>
<proteinExistence type="inferred from homology"/>
<dbReference type="PANTHER" id="PTHR14211">
    <property type="entry name" value="GLIOMA SUPPRESSOR CANDIDATE REGION GENE 2"/>
    <property type="match status" value="1"/>
</dbReference>
<comment type="similarity">
    <text evidence="3">Belongs to the NOP53 family.</text>
</comment>